<evidence type="ECO:0000256" key="2">
    <source>
        <dbReference type="ARBA" id="ARBA00005811"/>
    </source>
</evidence>
<sequence>MGKRTQIPTVNAGSMADIAFLLLIFFLVTTTIETDAGIDRKLPRENTDPIAIEYKRKNLFPVWVDGEGRLLVKNERIDLKELRSMAISFIDNGGADPNHPDYCDYCMGLRDQTSSDSPSKAIITINTQRETEYGVYIAVQNELVGAYTELRNREANRLYHRNYTDMEEQYQNGQTSLLVKAELKKNIRYLRDLYPLNIVEPQQ</sequence>
<evidence type="ECO:0000256" key="7">
    <source>
        <dbReference type="RuleBase" id="RU003879"/>
    </source>
</evidence>
<comment type="subcellular location">
    <subcellularLocation>
        <location evidence="1">Cell membrane</location>
        <topology evidence="1">Single-pass membrane protein</topology>
    </subcellularLocation>
    <subcellularLocation>
        <location evidence="7">Cell membrane</location>
        <topology evidence="7">Single-pass type II membrane protein</topology>
    </subcellularLocation>
</comment>
<evidence type="ECO:0000256" key="1">
    <source>
        <dbReference type="ARBA" id="ARBA00004162"/>
    </source>
</evidence>
<evidence type="ECO:0000256" key="6">
    <source>
        <dbReference type="ARBA" id="ARBA00023136"/>
    </source>
</evidence>
<gene>
    <name evidence="8" type="ORF">FK220_003665</name>
</gene>
<keyword evidence="5" id="KW-1133">Transmembrane helix</keyword>
<dbReference type="Pfam" id="PF02472">
    <property type="entry name" value="ExbD"/>
    <property type="match status" value="1"/>
</dbReference>
<dbReference type="GO" id="GO:0022857">
    <property type="term" value="F:transmembrane transporter activity"/>
    <property type="evidence" value="ECO:0007669"/>
    <property type="project" value="InterPro"/>
</dbReference>
<accession>A0A967AVM2</accession>
<keyword evidence="4 7" id="KW-0812">Transmembrane</keyword>
<dbReference type="RefSeq" id="WP_152572917.1">
    <property type="nucleotide sequence ID" value="NZ_VIKU02000001.1"/>
</dbReference>
<keyword evidence="7" id="KW-0813">Transport</keyword>
<comment type="caution">
    <text evidence="8">The sequence shown here is derived from an EMBL/GenBank/DDBJ whole genome shotgun (WGS) entry which is preliminary data.</text>
</comment>
<reference evidence="8" key="1">
    <citation type="submission" date="2019-07" db="EMBL/GenBank/DDBJ databases">
        <authorList>
            <person name="De-Chao Zhang Q."/>
        </authorList>
    </citation>
    <scope>NUCLEOTIDE SEQUENCE</scope>
    <source>
        <strain evidence="8">TP-CH-4</strain>
    </source>
</reference>
<dbReference type="AlphaFoldDB" id="A0A967AVM2"/>
<evidence type="ECO:0000256" key="3">
    <source>
        <dbReference type="ARBA" id="ARBA00022475"/>
    </source>
</evidence>
<keyword evidence="6" id="KW-0472">Membrane</keyword>
<evidence type="ECO:0000256" key="4">
    <source>
        <dbReference type="ARBA" id="ARBA00022692"/>
    </source>
</evidence>
<dbReference type="Proteomes" id="UP000707206">
    <property type="component" value="Unassembled WGS sequence"/>
</dbReference>
<organism evidence="8 9">
    <name type="scientific">Pelagihabitans pacificus</name>
    <dbReference type="NCBI Taxonomy" id="2696054"/>
    <lineage>
        <taxon>Bacteria</taxon>
        <taxon>Pseudomonadati</taxon>
        <taxon>Bacteroidota</taxon>
        <taxon>Flavobacteriia</taxon>
        <taxon>Flavobacteriales</taxon>
        <taxon>Flavobacteriaceae</taxon>
        <taxon>Pelagihabitans</taxon>
    </lineage>
</organism>
<dbReference type="GO" id="GO:0005886">
    <property type="term" value="C:plasma membrane"/>
    <property type="evidence" value="ECO:0007669"/>
    <property type="project" value="UniProtKB-SubCell"/>
</dbReference>
<keyword evidence="9" id="KW-1185">Reference proteome</keyword>
<protein>
    <submittedName>
        <fullName evidence="8">Biopolymer transporter ExbD</fullName>
    </submittedName>
</protein>
<dbReference type="GO" id="GO:0015031">
    <property type="term" value="P:protein transport"/>
    <property type="evidence" value="ECO:0007669"/>
    <property type="project" value="UniProtKB-KW"/>
</dbReference>
<keyword evidence="7" id="KW-0653">Protein transport</keyword>
<name>A0A967AVM2_9FLAO</name>
<dbReference type="InterPro" id="IPR003400">
    <property type="entry name" value="ExbD"/>
</dbReference>
<proteinExistence type="inferred from homology"/>
<evidence type="ECO:0000256" key="5">
    <source>
        <dbReference type="ARBA" id="ARBA00022989"/>
    </source>
</evidence>
<dbReference type="PANTHER" id="PTHR30558:SF3">
    <property type="entry name" value="BIOPOLYMER TRANSPORT PROTEIN EXBD-RELATED"/>
    <property type="match status" value="1"/>
</dbReference>
<comment type="similarity">
    <text evidence="2 7">Belongs to the ExbD/TolR family.</text>
</comment>
<evidence type="ECO:0000313" key="8">
    <source>
        <dbReference type="EMBL" id="NHF58422.1"/>
    </source>
</evidence>
<dbReference type="EMBL" id="VIKU02000001">
    <property type="protein sequence ID" value="NHF58422.1"/>
    <property type="molecule type" value="Genomic_DNA"/>
</dbReference>
<dbReference type="PANTHER" id="PTHR30558">
    <property type="entry name" value="EXBD MEMBRANE COMPONENT OF PMF-DRIVEN MACROMOLECULE IMPORT SYSTEM"/>
    <property type="match status" value="1"/>
</dbReference>
<evidence type="ECO:0000313" key="9">
    <source>
        <dbReference type="Proteomes" id="UP000707206"/>
    </source>
</evidence>
<keyword evidence="3" id="KW-1003">Cell membrane</keyword>
<reference evidence="8" key="2">
    <citation type="submission" date="2020-03" db="EMBL/GenBank/DDBJ databases">
        <title>Flavobacteriaceae bacterium strain TP-CH-4, a member of the family Flavobacteriaceae isolated from a deep-sea seamount.</title>
        <authorList>
            <person name="Zhang D.-C."/>
        </authorList>
    </citation>
    <scope>NUCLEOTIDE SEQUENCE</scope>
    <source>
        <strain evidence="8">TP-CH-4</strain>
    </source>
</reference>